<dbReference type="PANTHER" id="PTHR47505:SF1">
    <property type="entry name" value="DNA UTILIZATION PROTEIN YHGH"/>
    <property type="match status" value="1"/>
</dbReference>
<reference evidence="3 4" key="1">
    <citation type="submission" date="2013-08" db="EMBL/GenBank/DDBJ databases">
        <authorList>
            <person name="Durkin A.S."/>
            <person name="Haft D.R."/>
            <person name="McCorrison J."/>
            <person name="Torralba M."/>
            <person name="Gillis M."/>
            <person name="Haft D.H."/>
            <person name="Methe B."/>
            <person name="Sutton G."/>
            <person name="Nelson K.E."/>
        </authorList>
    </citation>
    <scope>NUCLEOTIDE SEQUENCE [LARGE SCALE GENOMIC DNA]</scope>
    <source>
        <strain evidence="3 4">F0067</strain>
    </source>
</reference>
<dbReference type="Proteomes" id="UP000016648">
    <property type="component" value="Unassembled WGS sequence"/>
</dbReference>
<name>U2NKM7_9BACT</name>
<evidence type="ECO:0000259" key="2">
    <source>
        <dbReference type="Pfam" id="PF00156"/>
    </source>
</evidence>
<evidence type="ECO:0000313" key="4">
    <source>
        <dbReference type="Proteomes" id="UP000016648"/>
    </source>
</evidence>
<comment type="caution">
    <text evidence="3">The sequence shown here is derived from an EMBL/GenBank/DDBJ whole genome shotgun (WGS) entry which is preliminary data.</text>
</comment>
<dbReference type="InterPro" id="IPR029057">
    <property type="entry name" value="PRTase-like"/>
</dbReference>
<comment type="similarity">
    <text evidence="1">Belongs to the ComF/GntX family.</text>
</comment>
<dbReference type="PANTHER" id="PTHR47505">
    <property type="entry name" value="DNA UTILIZATION PROTEIN YHGH"/>
    <property type="match status" value="1"/>
</dbReference>
<dbReference type="SUPFAM" id="SSF53271">
    <property type="entry name" value="PRTase-like"/>
    <property type="match status" value="1"/>
</dbReference>
<sequence length="234" mass="26068">MMTHWISRLTDLLAPRPCAVCGRRLTPEESTLCMDCLLRLPFTNFEHTPFDNAMARLFWGQLPMEKAAALFYHTPHSPAAQVIYDLKYHSRPQYGRQLGVLTGRRFLPTGFFDGMDAIVAVPLAPARQRERGYNQSDAIVEGLCRATGLPSLARAVVRTGFTASQTQQQSRQERMENVEGAFRLRRPDHVAGRHLLLVDDVVTTGATMLAVGKALQEAGNVKFSLLSLGFTQPL</sequence>
<proteinExistence type="inferred from homology"/>
<dbReference type="Gene3D" id="3.40.50.2020">
    <property type="match status" value="1"/>
</dbReference>
<dbReference type="InterPro" id="IPR000836">
    <property type="entry name" value="PRTase_dom"/>
</dbReference>
<dbReference type="InterPro" id="IPR051910">
    <property type="entry name" value="ComF/GntX_DNA_util-trans"/>
</dbReference>
<dbReference type="PATRIC" id="fig|1115809.3.peg.1980"/>
<feature type="domain" description="Phosphoribosyltransferase" evidence="2">
    <location>
        <begin position="160"/>
        <end position="219"/>
    </location>
</feature>
<dbReference type="CDD" id="cd06223">
    <property type="entry name" value="PRTases_typeI"/>
    <property type="match status" value="1"/>
</dbReference>
<gene>
    <name evidence="3" type="ORF">HMPREF9135_1794</name>
</gene>
<dbReference type="AlphaFoldDB" id="U2NKM7"/>
<organism evidence="3 4">
    <name type="scientific">Segatella baroniae F0067</name>
    <dbReference type="NCBI Taxonomy" id="1115809"/>
    <lineage>
        <taxon>Bacteria</taxon>
        <taxon>Pseudomonadati</taxon>
        <taxon>Bacteroidota</taxon>
        <taxon>Bacteroidia</taxon>
        <taxon>Bacteroidales</taxon>
        <taxon>Prevotellaceae</taxon>
        <taxon>Segatella</taxon>
    </lineage>
</organism>
<accession>U2NKM7</accession>
<evidence type="ECO:0000313" key="3">
    <source>
        <dbReference type="EMBL" id="ERK38650.1"/>
    </source>
</evidence>
<dbReference type="EMBL" id="AWEY01000035">
    <property type="protein sequence ID" value="ERK38650.1"/>
    <property type="molecule type" value="Genomic_DNA"/>
</dbReference>
<evidence type="ECO:0000256" key="1">
    <source>
        <dbReference type="ARBA" id="ARBA00008007"/>
    </source>
</evidence>
<dbReference type="RefSeq" id="WP_021590312.1">
    <property type="nucleotide sequence ID" value="NZ_AWEY01000035.1"/>
</dbReference>
<keyword evidence="4" id="KW-1185">Reference proteome</keyword>
<dbReference type="Pfam" id="PF00156">
    <property type="entry name" value="Pribosyltran"/>
    <property type="match status" value="1"/>
</dbReference>
<protein>
    <submittedName>
        <fullName evidence="3">ComF family protein</fullName>
    </submittedName>
</protein>